<dbReference type="InterPro" id="IPR001288">
    <property type="entry name" value="Translation_initiation_fac_3"/>
</dbReference>
<dbReference type="GO" id="GO:0003743">
    <property type="term" value="F:translation initiation factor activity"/>
    <property type="evidence" value="ECO:0007669"/>
    <property type="project" value="UniProtKB-UniRule"/>
</dbReference>
<keyword evidence="3" id="KW-0648">Protein biosynthesis</keyword>
<evidence type="ECO:0000256" key="4">
    <source>
        <dbReference type="NCBIfam" id="TIGR00168"/>
    </source>
</evidence>
<dbReference type="Pfam" id="PF05198">
    <property type="entry name" value="IF3_N"/>
    <property type="match status" value="1"/>
</dbReference>
<dbReference type="NCBIfam" id="TIGR00168">
    <property type="entry name" value="infC"/>
    <property type="match status" value="1"/>
</dbReference>
<evidence type="ECO:0000256" key="1">
    <source>
        <dbReference type="ARBA" id="ARBA00005439"/>
    </source>
</evidence>
<evidence type="ECO:0000256" key="3">
    <source>
        <dbReference type="ARBA" id="ARBA00022917"/>
    </source>
</evidence>
<dbReference type="PANTHER" id="PTHR10938">
    <property type="entry name" value="TRANSLATION INITIATION FACTOR IF-3"/>
    <property type="match status" value="1"/>
</dbReference>
<dbReference type="InterPro" id="IPR036788">
    <property type="entry name" value="T_IF-3_C_sf"/>
</dbReference>
<dbReference type="GO" id="GO:0005737">
    <property type="term" value="C:cytoplasm"/>
    <property type="evidence" value="ECO:0007669"/>
    <property type="project" value="UniProtKB-ARBA"/>
</dbReference>
<dbReference type="AlphaFoldDB" id="A0A832QHJ4"/>
<dbReference type="Gene3D" id="3.30.110.10">
    <property type="entry name" value="Translation initiation factor 3 (IF-3), C-terminal domain"/>
    <property type="match status" value="1"/>
</dbReference>
<dbReference type="Proteomes" id="UP000576550">
    <property type="component" value="Unassembled WGS sequence"/>
</dbReference>
<proteinExistence type="inferred from homology"/>
<dbReference type="InterPro" id="IPR019815">
    <property type="entry name" value="Translation_initiation_fac_3_C"/>
</dbReference>
<dbReference type="Pfam" id="PF00707">
    <property type="entry name" value="IF3_C"/>
    <property type="match status" value="1"/>
</dbReference>
<dbReference type="PANTHER" id="PTHR10938:SF0">
    <property type="entry name" value="TRANSLATION INITIATION FACTOR IF-3, MITOCHONDRIAL"/>
    <property type="match status" value="1"/>
</dbReference>
<sequence length="195" mass="22488">MAFDAKREKEIRKKFGPRKNQYIRVNEVQLIDEKGENLGVVKTEKALEIAEEKGLDLVEVGPGVQPPVCKIMDYAKYMYLQEKKAKSGKKGKTKDTKEFRFTAVIDKGDIAHRVKRAKEYLKKGYPVKITMFRKGRIPKEQAMEVFNEILTNFTDYSSIEPEPVSEGRYIFLTFKPDGKTKNKQNSKKEGEDVKT</sequence>
<dbReference type="SUPFAM" id="SSF55200">
    <property type="entry name" value="Translation initiation factor IF3, C-terminal domain"/>
    <property type="match status" value="1"/>
</dbReference>
<evidence type="ECO:0000259" key="6">
    <source>
        <dbReference type="Pfam" id="PF00707"/>
    </source>
</evidence>
<dbReference type="EMBL" id="DUTP01000003">
    <property type="protein sequence ID" value="HHX99507.1"/>
    <property type="molecule type" value="Genomic_DNA"/>
</dbReference>
<feature type="region of interest" description="Disordered" evidence="5">
    <location>
        <begin position="176"/>
        <end position="195"/>
    </location>
</feature>
<organism evidence="8 9">
    <name type="scientific">Candidatus Dojkabacteria bacterium</name>
    <dbReference type="NCBI Taxonomy" id="2099670"/>
    <lineage>
        <taxon>Bacteria</taxon>
        <taxon>Candidatus Dojkabacteria</taxon>
    </lineage>
</organism>
<evidence type="ECO:0000313" key="9">
    <source>
        <dbReference type="Proteomes" id="UP000576550"/>
    </source>
</evidence>
<gene>
    <name evidence="8" type="primary">infC</name>
    <name evidence="8" type="ORF">GX533_02400</name>
</gene>
<name>A0A832QHJ4_9BACT</name>
<protein>
    <recommendedName>
        <fullName evidence="4">Translation initiation factor IF-3</fullName>
    </recommendedName>
</protein>
<evidence type="ECO:0000256" key="2">
    <source>
        <dbReference type="ARBA" id="ARBA00022540"/>
    </source>
</evidence>
<evidence type="ECO:0000256" key="5">
    <source>
        <dbReference type="SAM" id="MobiDB-lite"/>
    </source>
</evidence>
<comment type="caution">
    <text evidence="8">The sequence shown here is derived from an EMBL/GenBank/DDBJ whole genome shotgun (WGS) entry which is preliminary data.</text>
</comment>
<keyword evidence="2 8" id="KW-0396">Initiation factor</keyword>
<dbReference type="InterPro" id="IPR019814">
    <property type="entry name" value="Translation_initiation_fac_3_N"/>
</dbReference>
<dbReference type="GO" id="GO:0032790">
    <property type="term" value="P:ribosome disassembly"/>
    <property type="evidence" value="ECO:0007669"/>
    <property type="project" value="TreeGrafter"/>
</dbReference>
<comment type="similarity">
    <text evidence="1">Belongs to the IF-3 family.</text>
</comment>
<evidence type="ECO:0000259" key="7">
    <source>
        <dbReference type="Pfam" id="PF05198"/>
    </source>
</evidence>
<accession>A0A832QHJ4</accession>
<reference evidence="8 9" key="1">
    <citation type="journal article" date="2020" name="Biotechnol. Biofuels">
        <title>New insights from the biogas microbiome by comprehensive genome-resolved metagenomics of nearly 1600 species originating from multiple anaerobic digesters.</title>
        <authorList>
            <person name="Campanaro S."/>
            <person name="Treu L."/>
            <person name="Rodriguez-R L.M."/>
            <person name="Kovalovszki A."/>
            <person name="Ziels R.M."/>
            <person name="Maus I."/>
            <person name="Zhu X."/>
            <person name="Kougias P.G."/>
            <person name="Basile A."/>
            <person name="Luo G."/>
            <person name="Schluter A."/>
            <person name="Konstantinidis K.T."/>
            <person name="Angelidaki I."/>
        </authorList>
    </citation>
    <scope>NUCLEOTIDE SEQUENCE [LARGE SCALE GENOMIC DNA]</scope>
    <source>
        <strain evidence="8">AS05jafATM_89</strain>
    </source>
</reference>
<dbReference type="GO" id="GO:0043022">
    <property type="term" value="F:ribosome binding"/>
    <property type="evidence" value="ECO:0007669"/>
    <property type="project" value="TreeGrafter"/>
</dbReference>
<dbReference type="Gene3D" id="3.10.20.80">
    <property type="entry name" value="Translation initiation factor 3 (IF-3), N-terminal domain"/>
    <property type="match status" value="1"/>
</dbReference>
<feature type="domain" description="Translation initiation factor 3 N-terminal" evidence="7">
    <location>
        <begin position="20"/>
        <end position="86"/>
    </location>
</feature>
<evidence type="ECO:0000313" key="8">
    <source>
        <dbReference type="EMBL" id="HHX99507.1"/>
    </source>
</evidence>
<feature type="domain" description="Translation initiation factor 3 C-terminal" evidence="6">
    <location>
        <begin position="96"/>
        <end position="176"/>
    </location>
</feature>
<dbReference type="SUPFAM" id="SSF54364">
    <property type="entry name" value="Translation initiation factor IF3, N-terminal domain"/>
    <property type="match status" value="1"/>
</dbReference>
<dbReference type="InterPro" id="IPR036787">
    <property type="entry name" value="T_IF-3_N_sf"/>
</dbReference>